<organism evidence="1 2">
    <name type="scientific">Fusarium oxysporum (strain Fo5176)</name>
    <name type="common">Fusarium vascular wilt</name>
    <dbReference type="NCBI Taxonomy" id="660025"/>
    <lineage>
        <taxon>Eukaryota</taxon>
        <taxon>Fungi</taxon>
        <taxon>Dikarya</taxon>
        <taxon>Ascomycota</taxon>
        <taxon>Pezizomycotina</taxon>
        <taxon>Sordariomycetes</taxon>
        <taxon>Hypocreomycetidae</taxon>
        <taxon>Hypocreales</taxon>
        <taxon>Nectriaceae</taxon>
        <taxon>Fusarium</taxon>
        <taxon>Fusarium oxysporum species complex</taxon>
    </lineage>
</organism>
<dbReference type="AlphaFoldDB" id="A0A0C4BKZ3"/>
<evidence type="ECO:0000313" key="2">
    <source>
        <dbReference type="Proteomes" id="UP000002489"/>
    </source>
</evidence>
<dbReference type="EnsemblFungi" id="FOXG_06526T0">
    <property type="protein sequence ID" value="FOXG_06526P0"/>
    <property type="gene ID" value="FOXG_06526"/>
</dbReference>
<reference evidence="2" key="1">
    <citation type="journal article" date="2012" name="Mol. Plant Microbe Interact.">
        <title>A highly conserved effector in Fusarium oxysporum is required for full virulence on Arabidopsis.</title>
        <authorList>
            <person name="Thatcher L.F."/>
            <person name="Gardiner D.M."/>
            <person name="Kazan K."/>
            <person name="Manners J."/>
        </authorList>
    </citation>
    <scope>NUCLEOTIDE SEQUENCE [LARGE SCALE GENOMIC DNA]</scope>
    <source>
        <strain evidence="2">Fo5176</strain>
    </source>
</reference>
<evidence type="ECO:0000313" key="1">
    <source>
        <dbReference type="EnsemblFungi" id="FOXG_16324P0"/>
    </source>
</evidence>
<proteinExistence type="predicted"/>
<accession>A0A0C4BKZ3</accession>
<sequence length="123" mass="13289">MTCSSLTSRPILRLKITSAAAERSPLRPLEASRISSSPARSRLDRIACKSNPSKRACTGLGTKLCLSQGNPYSALLFNLGSEYAQGFVEGRCITARSGRSVVHRCSFGEEIADGCDDLVHDRE</sequence>
<dbReference type="EnsemblFungi" id="FOXG_07298T0">
    <property type="protein sequence ID" value="FOXG_07298P0"/>
    <property type="gene ID" value="FOXG_07298"/>
</dbReference>
<dbReference type="Proteomes" id="UP000002489">
    <property type="component" value="Unassembled WGS sequence"/>
</dbReference>
<reference evidence="1" key="2">
    <citation type="submission" date="2025-05" db="UniProtKB">
        <authorList>
            <consortium name="EnsemblFungi"/>
        </authorList>
    </citation>
    <scope>IDENTIFICATION</scope>
    <source>
        <strain evidence="1">4287 / CBS 123668 / FGSC 9935 / NRRL 34936</strain>
    </source>
</reference>
<protein>
    <submittedName>
        <fullName evidence="1">Uncharacterized protein</fullName>
    </submittedName>
</protein>
<name>A0A0C4BKZ3_FUSOF</name>
<dbReference type="EnsemblFungi" id="FOXG_16324T0">
    <property type="protein sequence ID" value="FOXG_16324P0"/>
    <property type="gene ID" value="FOXG_16324"/>
</dbReference>